<proteinExistence type="inferred from homology"/>
<dbReference type="UniPathway" id="UPA00078"/>
<dbReference type="GO" id="GO:0010340">
    <property type="term" value="F:carboxyl-O-methyltransferase activity"/>
    <property type="evidence" value="ECO:0007669"/>
    <property type="project" value="UniProtKB-UniRule"/>
</dbReference>
<keyword evidence="7 8" id="KW-0093">Biotin biosynthesis</keyword>
<dbReference type="InterPro" id="IPR029063">
    <property type="entry name" value="SAM-dependent_MTases_sf"/>
</dbReference>
<dbReference type="GO" id="GO:0032259">
    <property type="term" value="P:methylation"/>
    <property type="evidence" value="ECO:0007669"/>
    <property type="project" value="UniProtKB-KW"/>
</dbReference>
<organism evidence="10 11">
    <name type="scientific">Vibrio viridaestus</name>
    <dbReference type="NCBI Taxonomy" id="2487322"/>
    <lineage>
        <taxon>Bacteria</taxon>
        <taxon>Pseudomonadati</taxon>
        <taxon>Pseudomonadota</taxon>
        <taxon>Gammaproteobacteria</taxon>
        <taxon>Vibrionales</taxon>
        <taxon>Vibrionaceae</taxon>
        <taxon>Vibrio</taxon>
    </lineage>
</organism>
<comment type="similarity">
    <text evidence="8">Belongs to the methyltransferase superfamily.</text>
</comment>
<comment type="caution">
    <text evidence="10">The sequence shown here is derived from an EMBL/GenBank/DDBJ whole genome shotgun (WGS) entry which is preliminary data.</text>
</comment>
<keyword evidence="5 8" id="KW-0808">Transferase</keyword>
<dbReference type="NCBIfam" id="TIGR02072">
    <property type="entry name" value="BioC"/>
    <property type="match status" value="1"/>
</dbReference>
<evidence type="ECO:0000256" key="1">
    <source>
        <dbReference type="ARBA" id="ARBA00000852"/>
    </source>
</evidence>
<evidence type="ECO:0000256" key="7">
    <source>
        <dbReference type="ARBA" id="ARBA00022756"/>
    </source>
</evidence>
<dbReference type="InterPro" id="IPR013216">
    <property type="entry name" value="Methyltransf_11"/>
</dbReference>
<dbReference type="OrthoDB" id="9760689at2"/>
<dbReference type="GO" id="GO:0102130">
    <property type="term" value="F:malonyl-CoA methyltransferase activity"/>
    <property type="evidence" value="ECO:0007669"/>
    <property type="project" value="UniProtKB-EC"/>
</dbReference>
<evidence type="ECO:0000256" key="8">
    <source>
        <dbReference type="HAMAP-Rule" id="MF_00835"/>
    </source>
</evidence>
<gene>
    <name evidence="8 10" type="primary">bioC</name>
    <name evidence="10" type="ORF">EES38_16615</name>
</gene>
<sequence length="264" mass="29432">MNATDHNATLVKACIANAFSKAAESYDKHAQFQRNVCDIVLSRLPDQLNGYRILDLGCGTGYLAKNLSARGAQVVCVDLSEKMLAKAREQIDVENAEFICADAESLPLGDNQFDYVVSSLALQWCDDIAIPLKEAKRVLKVDGEVHFTTLVDGSLEELRWSWAQVDQHQHVNTFKSFKTIKVALAQSAIENHQLDLRKIVVWYESAISLMKDLKGIGANHVHKRRRGLAKRNALMSVESQYQNFLGPGGFLPATYLVCIGVIRR</sequence>
<evidence type="ECO:0000313" key="11">
    <source>
        <dbReference type="Proteomes" id="UP000281112"/>
    </source>
</evidence>
<comment type="catalytic activity">
    <reaction evidence="1 8">
        <text>malonyl-[ACP] + S-adenosyl-L-methionine = malonyl-[ACP] methyl ester + S-adenosyl-L-homocysteine</text>
        <dbReference type="Rhea" id="RHEA:17105"/>
        <dbReference type="Rhea" id="RHEA-COMP:9623"/>
        <dbReference type="Rhea" id="RHEA-COMP:9954"/>
        <dbReference type="ChEBI" id="CHEBI:57856"/>
        <dbReference type="ChEBI" id="CHEBI:59789"/>
        <dbReference type="ChEBI" id="CHEBI:78449"/>
        <dbReference type="ChEBI" id="CHEBI:78845"/>
        <dbReference type="EC" id="2.1.1.197"/>
    </reaction>
</comment>
<feature type="domain" description="Methyltransferase type 11" evidence="9">
    <location>
        <begin position="54"/>
        <end position="145"/>
    </location>
</feature>
<dbReference type="Proteomes" id="UP000281112">
    <property type="component" value="Unassembled WGS sequence"/>
</dbReference>
<dbReference type="SUPFAM" id="SSF53335">
    <property type="entry name" value="S-adenosyl-L-methionine-dependent methyltransferases"/>
    <property type="match status" value="1"/>
</dbReference>
<keyword evidence="4 8" id="KW-0489">Methyltransferase</keyword>
<keyword evidence="11" id="KW-1185">Reference proteome</keyword>
<evidence type="ECO:0000256" key="3">
    <source>
        <dbReference type="ARBA" id="ARBA00012327"/>
    </source>
</evidence>
<dbReference type="GO" id="GO:0009102">
    <property type="term" value="P:biotin biosynthetic process"/>
    <property type="evidence" value="ECO:0007669"/>
    <property type="project" value="UniProtKB-UniRule"/>
</dbReference>
<reference evidence="10 11" key="1">
    <citation type="submission" date="2018-11" db="EMBL/GenBank/DDBJ databases">
        <title>Vibrio LJC006 sp. nov., isolated from seawater during the bloom of the enteromorpha.</title>
        <authorList>
            <person name="Liang J."/>
        </authorList>
    </citation>
    <scope>NUCLEOTIDE SEQUENCE [LARGE SCALE GENOMIC DNA]</scope>
    <source>
        <strain evidence="10 11">LJC006</strain>
    </source>
</reference>
<protein>
    <recommendedName>
        <fullName evidence="3 8">Malonyl-[acyl-carrier protein] O-methyltransferase</fullName>
        <shortName evidence="8">Malonyl-ACP O-methyltransferase</shortName>
        <ecNumber evidence="3 8">2.1.1.197</ecNumber>
    </recommendedName>
    <alternativeName>
        <fullName evidence="8">Biotin synthesis protein BioC</fullName>
    </alternativeName>
</protein>
<dbReference type="PANTHER" id="PTHR13090:SF1">
    <property type="entry name" value="ARGININE-HYDROXYLASE NDUFAF5, MITOCHONDRIAL"/>
    <property type="match status" value="1"/>
</dbReference>
<keyword evidence="6 8" id="KW-0949">S-adenosyl-L-methionine</keyword>
<dbReference type="PANTHER" id="PTHR13090">
    <property type="entry name" value="ARGININE-HYDROXYLASE NDUFAF5, MITOCHONDRIAL"/>
    <property type="match status" value="1"/>
</dbReference>
<dbReference type="RefSeq" id="WP_124938329.1">
    <property type="nucleotide sequence ID" value="NZ_RJVQ01000008.1"/>
</dbReference>
<evidence type="ECO:0000313" key="10">
    <source>
        <dbReference type="EMBL" id="RQW61992.1"/>
    </source>
</evidence>
<evidence type="ECO:0000256" key="4">
    <source>
        <dbReference type="ARBA" id="ARBA00022603"/>
    </source>
</evidence>
<dbReference type="Gene3D" id="3.40.50.150">
    <property type="entry name" value="Vaccinia Virus protein VP39"/>
    <property type="match status" value="1"/>
</dbReference>
<dbReference type="Pfam" id="PF08241">
    <property type="entry name" value="Methyltransf_11"/>
    <property type="match status" value="1"/>
</dbReference>
<dbReference type="HAMAP" id="MF_00835">
    <property type="entry name" value="BioC"/>
    <property type="match status" value="1"/>
</dbReference>
<dbReference type="CDD" id="cd02440">
    <property type="entry name" value="AdoMet_MTases"/>
    <property type="match status" value="1"/>
</dbReference>
<evidence type="ECO:0000256" key="6">
    <source>
        <dbReference type="ARBA" id="ARBA00022691"/>
    </source>
</evidence>
<dbReference type="EMBL" id="RJVQ01000008">
    <property type="protein sequence ID" value="RQW61992.1"/>
    <property type="molecule type" value="Genomic_DNA"/>
</dbReference>
<evidence type="ECO:0000259" key="9">
    <source>
        <dbReference type="Pfam" id="PF08241"/>
    </source>
</evidence>
<evidence type="ECO:0000256" key="2">
    <source>
        <dbReference type="ARBA" id="ARBA00004746"/>
    </source>
</evidence>
<dbReference type="AlphaFoldDB" id="A0A3N9TYI0"/>
<accession>A0A3N9TYI0</accession>
<comment type="function">
    <text evidence="8">Converts the free carboxyl group of a malonyl-thioester to its methyl ester by transfer of a methyl group from S-adenosyl-L-methionine (SAM). It allows to synthesize pimeloyl-ACP via the fatty acid synthetic pathway.</text>
</comment>
<dbReference type="GO" id="GO:0008757">
    <property type="term" value="F:S-adenosylmethionine-dependent methyltransferase activity"/>
    <property type="evidence" value="ECO:0007669"/>
    <property type="project" value="InterPro"/>
</dbReference>
<dbReference type="EC" id="2.1.1.197" evidence="3 8"/>
<dbReference type="InterPro" id="IPR050602">
    <property type="entry name" value="Malonyl-ACP_OMT"/>
</dbReference>
<comment type="pathway">
    <text evidence="2 8">Cofactor biosynthesis; biotin biosynthesis.</text>
</comment>
<name>A0A3N9TYI0_9VIBR</name>
<dbReference type="InterPro" id="IPR011814">
    <property type="entry name" value="BioC"/>
</dbReference>
<evidence type="ECO:0000256" key="5">
    <source>
        <dbReference type="ARBA" id="ARBA00022679"/>
    </source>
</evidence>